<sequence>MSVSEKRLSVRLSEIEPQKRPRSEPPCNKESRPILDLEEVRGKGTFVWQPYDSSDDEDEGDGDVHYIFKGNFDSRREALREEKAIRRRLRGKLPEEKQKTTAEAEEQTRKGRWFCVVKDPGDPVHCLVCLKDHPLNICPYLNYVPKGAELGPKAMLVCKCCNQEDGHGNRDDWVGVAAYITCFKCFANYDHRTKDCPLGNYNICWYCRRKSEQLSCDCPKN</sequence>
<dbReference type="RefSeq" id="XP_021828676.1">
    <property type="nucleotide sequence ID" value="XM_021972984.1"/>
</dbReference>
<protein>
    <submittedName>
        <fullName evidence="3 4">Uncharacterized protein LOC110769081 isoform X2</fullName>
    </submittedName>
</protein>
<proteinExistence type="predicted"/>
<gene>
    <name evidence="3 4" type="primary">LOC110769081</name>
</gene>
<reference evidence="3 4" key="1">
    <citation type="submission" date="2025-04" db="UniProtKB">
        <authorList>
            <consortium name="RefSeq"/>
        </authorList>
    </citation>
    <scope>IDENTIFICATION</scope>
</reference>
<dbReference type="RefSeq" id="XP_021828677.1">
    <property type="nucleotide sequence ID" value="XM_021972985.1"/>
</dbReference>
<evidence type="ECO:0000313" key="2">
    <source>
        <dbReference type="Proteomes" id="UP000515124"/>
    </source>
</evidence>
<dbReference type="GeneID" id="110769081"/>
<dbReference type="Proteomes" id="UP000515124">
    <property type="component" value="Unplaced"/>
</dbReference>
<organism evidence="2 3">
    <name type="scientific">Prunus avium</name>
    <name type="common">Cherry</name>
    <name type="synonym">Cerasus avium</name>
    <dbReference type="NCBI Taxonomy" id="42229"/>
    <lineage>
        <taxon>Eukaryota</taxon>
        <taxon>Viridiplantae</taxon>
        <taxon>Streptophyta</taxon>
        <taxon>Embryophyta</taxon>
        <taxon>Tracheophyta</taxon>
        <taxon>Spermatophyta</taxon>
        <taxon>Magnoliopsida</taxon>
        <taxon>eudicotyledons</taxon>
        <taxon>Gunneridae</taxon>
        <taxon>Pentapetalae</taxon>
        <taxon>rosids</taxon>
        <taxon>fabids</taxon>
        <taxon>Rosales</taxon>
        <taxon>Rosaceae</taxon>
        <taxon>Amygdaloideae</taxon>
        <taxon>Amygdaleae</taxon>
        <taxon>Prunus</taxon>
    </lineage>
</organism>
<dbReference type="AlphaFoldDB" id="A0A6P5TNU3"/>
<evidence type="ECO:0000256" key="1">
    <source>
        <dbReference type="SAM" id="MobiDB-lite"/>
    </source>
</evidence>
<name>A0A6P5TNU3_PRUAV</name>
<keyword evidence="2" id="KW-1185">Reference proteome</keyword>
<feature type="region of interest" description="Disordered" evidence="1">
    <location>
        <begin position="1"/>
        <end position="35"/>
    </location>
</feature>
<accession>A0A6P5TNU3</accession>
<evidence type="ECO:0000313" key="3">
    <source>
        <dbReference type="RefSeq" id="XP_021828676.1"/>
    </source>
</evidence>
<evidence type="ECO:0000313" key="4">
    <source>
        <dbReference type="RefSeq" id="XP_021828677.1"/>
    </source>
</evidence>